<feature type="domain" description="Reverse transcriptase zinc-binding" evidence="1">
    <location>
        <begin position="429"/>
        <end position="513"/>
    </location>
</feature>
<reference evidence="2 3" key="1">
    <citation type="submission" date="2021-03" db="EMBL/GenBank/DDBJ databases">
        <authorList>
            <person name="King G.J."/>
            <person name="Bancroft I."/>
            <person name="Baten A."/>
            <person name="Bloomfield J."/>
            <person name="Borpatragohain P."/>
            <person name="He Z."/>
            <person name="Irish N."/>
            <person name="Irwin J."/>
            <person name="Liu K."/>
            <person name="Mauleon R.P."/>
            <person name="Moore J."/>
            <person name="Morris R."/>
            <person name="Ostergaard L."/>
            <person name="Wang B."/>
            <person name="Wells R."/>
        </authorList>
    </citation>
    <scope>NUCLEOTIDE SEQUENCE [LARGE SCALE GENOMIC DNA]</scope>
    <source>
        <strain evidence="2">R-o-18</strain>
        <tissue evidence="2">Leaf</tissue>
    </source>
</reference>
<dbReference type="InterPro" id="IPR026960">
    <property type="entry name" value="RVT-Znf"/>
</dbReference>
<dbReference type="Pfam" id="PF13966">
    <property type="entry name" value="zf-RVT"/>
    <property type="match status" value="2"/>
</dbReference>
<feature type="domain" description="Reverse transcriptase zinc-binding" evidence="1">
    <location>
        <begin position="214"/>
        <end position="298"/>
    </location>
</feature>
<protein>
    <recommendedName>
        <fullName evidence="1">Reverse transcriptase zinc-binding domain-containing protein</fullName>
    </recommendedName>
</protein>
<sequence length="606" mass="70850">MSLHAITHFRNLLGPDLLYPPIIHSGRLDANHSAKVSWEVVTKEKSSGGLGIKDLLTWNKACCIKLIWLLFFQAGSIWVGWFKEEVLRGSLSNFWTMKPSTTNSWLVNKIFKLRDEVYTWIKMKVGNGESCRFWSDNWSPFGKLSEYLLPNQSSGMGIRPSTTLAGLFVNGSWRLPSPRSEGMVQLHIFLTTLSLTGMEDDYEWVVNEKPSRRYNTSEIYRKLRDREEEVPWAPIVWTAGGIPRHNFLAWLFVLDRCPTRDRIISWRLQSDSVCLLCNHAAESRDHMFYLCPYSWSIWLEIARRCQLHPNRHWDQSVIQLQSLQGNKTMKRLTLLCWQSVIYWIWQERNKRLHSNQFRGPDAIIRLITRQITDRISSYRLKSPTASSRGARSPAAEELHTHLTTIPLPSLSSIEDSYVWEIDGTEIQNFSTRKTWSMVRNRALEQTWTRNIWFKGHIPRHAFTTWVAFQDRLPTRSRLVDWGMNIPSSCCLCSLLDESRDHLFLQCEVSEAIWASVLFRLGYSHWGFHTWTAFSEWMSLQDTVVSLTLKRMVAQVTISTIWTERNKRLHDGVSQSPEVIFKRIDRIIRDAILGRRKTDLFQPLMQE</sequence>
<feature type="non-terminal residue" evidence="2">
    <location>
        <position position="606"/>
    </location>
</feature>
<dbReference type="EMBL" id="JADBGQ010000001">
    <property type="protein sequence ID" value="KAG5415795.1"/>
    <property type="molecule type" value="Genomic_DNA"/>
</dbReference>
<dbReference type="Proteomes" id="UP000823674">
    <property type="component" value="Chromosome A01"/>
</dbReference>
<organism evidence="2 3">
    <name type="scientific">Brassica rapa subsp. trilocularis</name>
    <dbReference type="NCBI Taxonomy" id="1813537"/>
    <lineage>
        <taxon>Eukaryota</taxon>
        <taxon>Viridiplantae</taxon>
        <taxon>Streptophyta</taxon>
        <taxon>Embryophyta</taxon>
        <taxon>Tracheophyta</taxon>
        <taxon>Spermatophyta</taxon>
        <taxon>Magnoliopsida</taxon>
        <taxon>eudicotyledons</taxon>
        <taxon>Gunneridae</taxon>
        <taxon>Pentapetalae</taxon>
        <taxon>rosids</taxon>
        <taxon>malvids</taxon>
        <taxon>Brassicales</taxon>
        <taxon>Brassicaceae</taxon>
        <taxon>Brassiceae</taxon>
        <taxon>Brassica</taxon>
    </lineage>
</organism>
<dbReference type="PANTHER" id="PTHR33116:SF78">
    <property type="entry name" value="OS12G0587133 PROTEIN"/>
    <property type="match status" value="1"/>
</dbReference>
<comment type="caution">
    <text evidence="2">The sequence shown here is derived from an EMBL/GenBank/DDBJ whole genome shotgun (WGS) entry which is preliminary data.</text>
</comment>
<evidence type="ECO:0000313" key="2">
    <source>
        <dbReference type="EMBL" id="KAG5415795.1"/>
    </source>
</evidence>
<accession>A0ABQ7P081</accession>
<proteinExistence type="predicted"/>
<gene>
    <name evidence="2" type="primary">A01p047650.1_BraROA</name>
    <name evidence="2" type="ORF">IGI04_003362</name>
</gene>
<name>A0ABQ7P081_BRACM</name>
<dbReference type="PANTHER" id="PTHR33116">
    <property type="entry name" value="REVERSE TRANSCRIPTASE ZINC-BINDING DOMAIN-CONTAINING PROTEIN-RELATED-RELATED"/>
    <property type="match status" value="1"/>
</dbReference>
<evidence type="ECO:0000259" key="1">
    <source>
        <dbReference type="Pfam" id="PF13966"/>
    </source>
</evidence>
<evidence type="ECO:0000313" key="3">
    <source>
        <dbReference type="Proteomes" id="UP000823674"/>
    </source>
</evidence>
<keyword evidence="3" id="KW-1185">Reference proteome</keyword>